<feature type="region of interest" description="Disordered" evidence="2">
    <location>
        <begin position="1"/>
        <end position="31"/>
    </location>
</feature>
<dbReference type="Proteomes" id="UP000675781">
    <property type="component" value="Unassembled WGS sequence"/>
</dbReference>
<reference evidence="4" key="1">
    <citation type="submission" date="2021-04" db="EMBL/GenBank/DDBJ databases">
        <title>Genome based classification of Actinospica acidithermotolerans sp. nov., an actinobacterium isolated from an Indonesian hot spring.</title>
        <authorList>
            <person name="Kusuma A.B."/>
            <person name="Putra K.E."/>
            <person name="Nafisah S."/>
            <person name="Loh J."/>
            <person name="Nouioui I."/>
            <person name="Goodfellow M."/>
        </authorList>
    </citation>
    <scope>NUCLEOTIDE SEQUENCE</scope>
    <source>
        <strain evidence="4">CSCA 57</strain>
    </source>
</reference>
<gene>
    <name evidence="4" type="ORF">KDL01_40970</name>
</gene>
<dbReference type="SUPFAM" id="SSF55008">
    <property type="entry name" value="HMA, heavy metal-associated domain"/>
    <property type="match status" value="1"/>
</dbReference>
<comment type="caution">
    <text evidence="4">The sequence shown here is derived from an EMBL/GenBank/DDBJ whole genome shotgun (WGS) entry which is preliminary data.</text>
</comment>
<evidence type="ECO:0000256" key="1">
    <source>
        <dbReference type="ARBA" id="ARBA00022723"/>
    </source>
</evidence>
<protein>
    <submittedName>
        <fullName evidence="4">Heavy-metal-associated domain-containing protein</fullName>
    </submittedName>
</protein>
<dbReference type="InterPro" id="IPR036163">
    <property type="entry name" value="HMA_dom_sf"/>
</dbReference>
<dbReference type="PROSITE" id="PS50846">
    <property type="entry name" value="HMA_2"/>
    <property type="match status" value="1"/>
</dbReference>
<keyword evidence="5" id="KW-1185">Reference proteome</keyword>
<evidence type="ECO:0000259" key="3">
    <source>
        <dbReference type="PROSITE" id="PS50846"/>
    </source>
</evidence>
<sequence>MTDIEITQTAPATPATQTPEPAPSADNGIPDDSPVVTVYSVFGMNCGHCSNAVTRELSAIHGVTGVTVDLGAKKVTVGSTRPLSEDEVRAAVDEAGYELG</sequence>
<dbReference type="PRINTS" id="PR00944">
    <property type="entry name" value="CUEXPORT"/>
</dbReference>
<dbReference type="InterPro" id="IPR017969">
    <property type="entry name" value="Heavy-metal-associated_CS"/>
</dbReference>
<feature type="domain" description="HMA" evidence="3">
    <location>
        <begin position="35"/>
        <end position="100"/>
    </location>
</feature>
<proteinExistence type="predicted"/>
<evidence type="ECO:0000256" key="2">
    <source>
        <dbReference type="SAM" id="MobiDB-lite"/>
    </source>
</evidence>
<evidence type="ECO:0000313" key="4">
    <source>
        <dbReference type="EMBL" id="MBR7839695.1"/>
    </source>
</evidence>
<name>A0A941EXJ1_9ACTN</name>
<dbReference type="Pfam" id="PF00403">
    <property type="entry name" value="HMA"/>
    <property type="match status" value="1"/>
</dbReference>
<dbReference type="GO" id="GO:0005507">
    <property type="term" value="F:copper ion binding"/>
    <property type="evidence" value="ECO:0007669"/>
    <property type="project" value="InterPro"/>
</dbReference>
<dbReference type="AlphaFoldDB" id="A0A941EXJ1"/>
<evidence type="ECO:0000313" key="5">
    <source>
        <dbReference type="Proteomes" id="UP000675781"/>
    </source>
</evidence>
<dbReference type="PROSITE" id="PS01047">
    <property type="entry name" value="HMA_1"/>
    <property type="match status" value="1"/>
</dbReference>
<dbReference type="InterPro" id="IPR000428">
    <property type="entry name" value="Cu-bd"/>
</dbReference>
<keyword evidence="1" id="KW-0479">Metal-binding</keyword>
<dbReference type="RefSeq" id="WP_212534115.1">
    <property type="nucleotide sequence ID" value="NZ_JAGSOG010000553.1"/>
</dbReference>
<accession>A0A941EXJ1</accession>
<dbReference type="GO" id="GO:0006825">
    <property type="term" value="P:copper ion transport"/>
    <property type="evidence" value="ECO:0007669"/>
    <property type="project" value="InterPro"/>
</dbReference>
<feature type="compositionally biased region" description="Low complexity" evidence="2">
    <location>
        <begin position="7"/>
        <end position="25"/>
    </location>
</feature>
<dbReference type="Gene3D" id="3.30.70.100">
    <property type="match status" value="1"/>
</dbReference>
<dbReference type="CDD" id="cd00371">
    <property type="entry name" value="HMA"/>
    <property type="match status" value="1"/>
</dbReference>
<dbReference type="InterPro" id="IPR006121">
    <property type="entry name" value="HMA_dom"/>
</dbReference>
<organism evidence="4 5">
    <name type="scientific">Actinospica durhamensis</name>
    <dbReference type="NCBI Taxonomy" id="1508375"/>
    <lineage>
        <taxon>Bacteria</taxon>
        <taxon>Bacillati</taxon>
        <taxon>Actinomycetota</taxon>
        <taxon>Actinomycetes</taxon>
        <taxon>Catenulisporales</taxon>
        <taxon>Actinospicaceae</taxon>
        <taxon>Actinospica</taxon>
    </lineage>
</organism>
<dbReference type="EMBL" id="JAGSOG010000553">
    <property type="protein sequence ID" value="MBR7839695.1"/>
    <property type="molecule type" value="Genomic_DNA"/>
</dbReference>